<dbReference type="KEGG" id="mno:Mnod_2333"/>
<evidence type="ECO:0008006" key="4">
    <source>
        <dbReference type="Google" id="ProtNLM"/>
    </source>
</evidence>
<sequence>MKRVLLACSLGAAIFSFAGVAQAQGIIGGAEEGAARGNRAAGPIGAIVGGAIGAGVGGVNGALGIRPYRRVHYGPRHYRHRHYHYHYRAY</sequence>
<keyword evidence="3" id="KW-1185">Reference proteome</keyword>
<evidence type="ECO:0000256" key="1">
    <source>
        <dbReference type="SAM" id="SignalP"/>
    </source>
</evidence>
<evidence type="ECO:0000313" key="3">
    <source>
        <dbReference type="Proteomes" id="UP000008207"/>
    </source>
</evidence>
<dbReference type="RefSeq" id="WP_015928989.1">
    <property type="nucleotide sequence ID" value="NC_011894.1"/>
</dbReference>
<dbReference type="AlphaFoldDB" id="B8IB94"/>
<feature type="chain" id="PRO_5002874238" description="17 kDa surface antigen" evidence="1">
    <location>
        <begin position="24"/>
        <end position="90"/>
    </location>
</feature>
<feature type="signal peptide" evidence="1">
    <location>
        <begin position="1"/>
        <end position="23"/>
    </location>
</feature>
<name>B8IB94_METNO</name>
<dbReference type="eggNOG" id="ENOG50334N6">
    <property type="taxonomic scope" value="Bacteria"/>
</dbReference>
<dbReference type="Proteomes" id="UP000008207">
    <property type="component" value="Chromosome"/>
</dbReference>
<reference evidence="2 3" key="1">
    <citation type="submission" date="2009-01" db="EMBL/GenBank/DDBJ databases">
        <title>Complete sequence of chromosome of Methylobacterium nodulans ORS 2060.</title>
        <authorList>
            <consortium name="US DOE Joint Genome Institute"/>
            <person name="Lucas S."/>
            <person name="Copeland A."/>
            <person name="Lapidus A."/>
            <person name="Glavina del Rio T."/>
            <person name="Dalin E."/>
            <person name="Tice H."/>
            <person name="Bruce D."/>
            <person name="Goodwin L."/>
            <person name="Pitluck S."/>
            <person name="Sims D."/>
            <person name="Brettin T."/>
            <person name="Detter J.C."/>
            <person name="Han C."/>
            <person name="Larimer F."/>
            <person name="Land M."/>
            <person name="Hauser L."/>
            <person name="Kyrpides N."/>
            <person name="Ivanova N."/>
            <person name="Marx C.J."/>
            <person name="Richardson P."/>
        </authorList>
    </citation>
    <scope>NUCLEOTIDE SEQUENCE [LARGE SCALE GENOMIC DNA]</scope>
    <source>
        <strain evidence="3">LMG 21967 / CNCM I-2342 / ORS 2060</strain>
    </source>
</reference>
<gene>
    <name evidence="2" type="ordered locus">Mnod_2333</name>
</gene>
<dbReference type="HOGENOM" id="CLU_151314_2_0_5"/>
<keyword evidence="1" id="KW-0732">Signal</keyword>
<proteinExistence type="predicted"/>
<evidence type="ECO:0000313" key="2">
    <source>
        <dbReference type="EMBL" id="ACL57309.1"/>
    </source>
</evidence>
<organism evidence="2 3">
    <name type="scientific">Methylobacterium nodulans (strain LMG 21967 / CNCM I-2342 / ORS 2060)</name>
    <dbReference type="NCBI Taxonomy" id="460265"/>
    <lineage>
        <taxon>Bacteria</taxon>
        <taxon>Pseudomonadati</taxon>
        <taxon>Pseudomonadota</taxon>
        <taxon>Alphaproteobacteria</taxon>
        <taxon>Hyphomicrobiales</taxon>
        <taxon>Methylobacteriaceae</taxon>
        <taxon>Methylobacterium</taxon>
    </lineage>
</organism>
<protein>
    <recommendedName>
        <fullName evidence="4">17 kDa surface antigen</fullName>
    </recommendedName>
</protein>
<accession>B8IB94</accession>
<dbReference type="EMBL" id="CP001349">
    <property type="protein sequence ID" value="ACL57309.1"/>
    <property type="molecule type" value="Genomic_DNA"/>
</dbReference>